<feature type="region of interest" description="Disordered" evidence="15">
    <location>
        <begin position="360"/>
        <end position="379"/>
    </location>
</feature>
<keyword evidence="12" id="KW-0496">Mitochondrion</keyword>
<keyword evidence="11" id="KW-1133">Transmembrane helix</keyword>
<dbReference type="PANTHER" id="PTHR24089">
    <property type="entry name" value="SOLUTE CARRIER FAMILY 25"/>
    <property type="match status" value="1"/>
</dbReference>
<feature type="compositionally biased region" description="Pro residues" evidence="15">
    <location>
        <begin position="360"/>
        <end position="372"/>
    </location>
</feature>
<dbReference type="GeneID" id="87914188"/>
<dbReference type="InterPro" id="IPR018108">
    <property type="entry name" value="MCP_transmembrane"/>
</dbReference>
<feature type="repeat" description="Solcar" evidence="14">
    <location>
        <begin position="456"/>
        <end position="561"/>
    </location>
</feature>
<dbReference type="PROSITE" id="PS00018">
    <property type="entry name" value="EF_HAND_1"/>
    <property type="match status" value="2"/>
</dbReference>
<evidence type="ECO:0000313" key="17">
    <source>
        <dbReference type="EMBL" id="KAK4061605.1"/>
    </source>
</evidence>
<protein>
    <recommendedName>
        <fullName evidence="4">Mitochondrial thiamine pyrophosphate carrier 1</fullName>
    </recommendedName>
</protein>
<evidence type="ECO:0000256" key="13">
    <source>
        <dbReference type="ARBA" id="ARBA00023136"/>
    </source>
</evidence>
<keyword evidence="8" id="KW-0677">Repeat</keyword>
<keyword evidence="5" id="KW-0813">Transport</keyword>
<dbReference type="SUPFAM" id="SSF47473">
    <property type="entry name" value="EF-hand"/>
    <property type="match status" value="1"/>
</dbReference>
<comment type="caution">
    <text evidence="17">The sequence shown here is derived from an EMBL/GenBank/DDBJ whole genome shotgun (WGS) entry which is preliminary data.</text>
</comment>
<name>A0AAE1LV48_9HYPO</name>
<comment type="function">
    <text evidence="1">Mitochondrial transporter that mediates uptake of thiamine pyrophosphate (ThPP) into mitochondria.</text>
</comment>
<proteinExistence type="inferred from homology"/>
<dbReference type="CDD" id="cd00051">
    <property type="entry name" value="EFh"/>
    <property type="match status" value="1"/>
</dbReference>
<keyword evidence="18" id="KW-1185">Reference proteome</keyword>
<dbReference type="Gene3D" id="1.10.238.10">
    <property type="entry name" value="EF-hand"/>
    <property type="match status" value="2"/>
</dbReference>
<dbReference type="InterPro" id="IPR002048">
    <property type="entry name" value="EF_hand_dom"/>
</dbReference>
<evidence type="ECO:0000256" key="6">
    <source>
        <dbReference type="ARBA" id="ARBA00022692"/>
    </source>
</evidence>
<dbReference type="SMART" id="SM00054">
    <property type="entry name" value="EFh"/>
    <property type="match status" value="3"/>
</dbReference>
<sequence>MYMAILSSCLDEIVTNQQRVNLGPPPQYRKQFSPKIRGLDSCCSRATTSVAVKGPQTALNWHRLPDRKLPDLYDEFEIAPKRKHKDDAPAETPPRHRNCRLDVAFSRHATAMTARPATEVEKGLREPQNQNQNPDHDRVEVLWAQLGPCANGELDLKGLQKGFRKIDHPLKNADAMLKRIMREVDTNGDGKIQYEAAAAWRRYKHKLRLLTGFFLLGFAEFRVFVQKAESQLYDLFRSIDRDGNGKLDKTELQAAFKAAGLTVSNRRLHDFFSDMDLNNDGYVSFDEWRNFLLFMPGNQDASHLQAVLSFYYSVVNVTPEGDSLVSGETLEGLGRAGSSSFLNILFGSLLRVAFPSYPRAPPELPSPPPPSPAQAAGTVEPEVQVPLQHARGSFVDATAHASAAIGISEEVEQGPAGAGATPQIDGDGTSIEHREESSTATGAAPTKKKFRLTDFAPHPGYFLAGAIAGGVSRTATAPLDRLKVYLLVNTNSGAETAVGALKQGRIVDALRNAARPFSDAVKDLYRSGGLRSFFAGNGLNVVKIMPETAIKFGSYEAAKRALANFEGHGDARNINSYSKFVAGGLAGMVAQFCVYPLDTLKFRLQCETVKDGLTGSALVRQTATKMYADGGLRACYRGVTMGLIGMFPYSAIDMGMFEFLKNTYRIRYAKYAGCHEDDAEPGNIATGIIGATSGAFGASVVYPLNVVRTRLQTQGTVMHPQTYTGIWDVTQKTIQHEGVRGLYKGLTPNLLKVAPALSITWVVYENAKRFLALH</sequence>
<feature type="domain" description="EF-hand" evidence="16">
    <location>
        <begin position="172"/>
        <end position="207"/>
    </location>
</feature>
<dbReference type="Pfam" id="PF13499">
    <property type="entry name" value="EF-hand_7"/>
    <property type="match status" value="1"/>
</dbReference>
<evidence type="ECO:0000256" key="9">
    <source>
        <dbReference type="ARBA" id="ARBA00022792"/>
    </source>
</evidence>
<dbReference type="EMBL" id="JAWRVG010000068">
    <property type="protein sequence ID" value="KAK4061605.1"/>
    <property type="molecule type" value="Genomic_DNA"/>
</dbReference>
<evidence type="ECO:0000256" key="2">
    <source>
        <dbReference type="ARBA" id="ARBA00004448"/>
    </source>
</evidence>
<evidence type="ECO:0000256" key="14">
    <source>
        <dbReference type="PROSITE-ProRule" id="PRU00282"/>
    </source>
</evidence>
<evidence type="ECO:0000256" key="5">
    <source>
        <dbReference type="ARBA" id="ARBA00022448"/>
    </source>
</evidence>
<dbReference type="Gene3D" id="1.50.40.10">
    <property type="entry name" value="Mitochondrial carrier domain"/>
    <property type="match status" value="1"/>
</dbReference>
<dbReference type="FunFam" id="1.50.40.10:FF:000016">
    <property type="entry name" value="Solute carrier family 25 member 23"/>
    <property type="match status" value="1"/>
</dbReference>
<feature type="repeat" description="Solcar" evidence="14">
    <location>
        <begin position="681"/>
        <end position="770"/>
    </location>
</feature>
<dbReference type="GO" id="GO:0005509">
    <property type="term" value="F:calcium ion binding"/>
    <property type="evidence" value="ECO:0007669"/>
    <property type="project" value="InterPro"/>
</dbReference>
<dbReference type="PROSITE" id="PS50222">
    <property type="entry name" value="EF_HAND_2"/>
    <property type="match status" value="3"/>
</dbReference>
<evidence type="ECO:0000256" key="12">
    <source>
        <dbReference type="ARBA" id="ARBA00023128"/>
    </source>
</evidence>
<evidence type="ECO:0000256" key="1">
    <source>
        <dbReference type="ARBA" id="ARBA00002238"/>
    </source>
</evidence>
<comment type="subcellular location">
    <subcellularLocation>
        <location evidence="2">Mitochondrion inner membrane</location>
        <topology evidence="2">Multi-pass membrane protein</topology>
    </subcellularLocation>
</comment>
<evidence type="ECO:0000256" key="15">
    <source>
        <dbReference type="SAM" id="MobiDB-lite"/>
    </source>
</evidence>
<evidence type="ECO:0000256" key="4">
    <source>
        <dbReference type="ARBA" id="ARBA00021935"/>
    </source>
</evidence>
<gene>
    <name evidence="17" type="ORF">Triagg1_10234</name>
</gene>
<dbReference type="Proteomes" id="UP001273209">
    <property type="component" value="Unassembled WGS sequence"/>
</dbReference>
<dbReference type="InterPro" id="IPR002067">
    <property type="entry name" value="MCP"/>
</dbReference>
<feature type="domain" description="EF-hand" evidence="16">
    <location>
        <begin position="263"/>
        <end position="298"/>
    </location>
</feature>
<reference evidence="17" key="1">
    <citation type="submission" date="2023-11" db="EMBL/GenBank/DDBJ databases">
        <title>The genome sequences of three competitors of mushroom-forming fungi.</title>
        <authorList>
            <person name="Beijen E."/>
            <person name="Ohm R.A."/>
        </authorList>
    </citation>
    <scope>NUCLEOTIDE SEQUENCE</scope>
    <source>
        <strain evidence="17">CBS 100526</strain>
    </source>
</reference>
<dbReference type="GO" id="GO:0005743">
    <property type="term" value="C:mitochondrial inner membrane"/>
    <property type="evidence" value="ECO:0007669"/>
    <property type="project" value="UniProtKB-SubCell"/>
</dbReference>
<organism evidence="17 18">
    <name type="scientific">Trichoderma aggressivum f. europaeum</name>
    <dbReference type="NCBI Taxonomy" id="173218"/>
    <lineage>
        <taxon>Eukaryota</taxon>
        <taxon>Fungi</taxon>
        <taxon>Dikarya</taxon>
        <taxon>Ascomycota</taxon>
        <taxon>Pezizomycotina</taxon>
        <taxon>Sordariomycetes</taxon>
        <taxon>Hypocreomycetidae</taxon>
        <taxon>Hypocreales</taxon>
        <taxon>Hypocreaceae</taxon>
        <taxon>Trichoderma</taxon>
    </lineage>
</organism>
<dbReference type="InterPro" id="IPR011992">
    <property type="entry name" value="EF-hand-dom_pair"/>
</dbReference>
<dbReference type="PRINTS" id="PR00926">
    <property type="entry name" value="MITOCARRIER"/>
</dbReference>
<accession>A0AAE1LV48</accession>
<feature type="region of interest" description="Disordered" evidence="15">
    <location>
        <begin position="411"/>
        <end position="445"/>
    </location>
</feature>
<evidence type="ECO:0000256" key="11">
    <source>
        <dbReference type="ARBA" id="ARBA00022989"/>
    </source>
</evidence>
<keyword evidence="7" id="KW-0479">Metal-binding</keyword>
<dbReference type="InterPro" id="IPR023395">
    <property type="entry name" value="MCP_dom_sf"/>
</dbReference>
<dbReference type="InterPro" id="IPR018247">
    <property type="entry name" value="EF_Hand_1_Ca_BS"/>
</dbReference>
<dbReference type="GO" id="GO:0055085">
    <property type="term" value="P:transmembrane transport"/>
    <property type="evidence" value="ECO:0007669"/>
    <property type="project" value="InterPro"/>
</dbReference>
<dbReference type="PROSITE" id="PS50920">
    <property type="entry name" value="SOLCAR"/>
    <property type="match status" value="3"/>
</dbReference>
<evidence type="ECO:0000259" key="16">
    <source>
        <dbReference type="PROSITE" id="PS50222"/>
    </source>
</evidence>
<dbReference type="RefSeq" id="XP_062750801.1">
    <property type="nucleotide sequence ID" value="XM_062894283.1"/>
</dbReference>
<dbReference type="Pfam" id="PF13202">
    <property type="entry name" value="EF-hand_5"/>
    <property type="match status" value="1"/>
</dbReference>
<keyword evidence="13 14" id="KW-0472">Membrane</keyword>
<dbReference type="Pfam" id="PF00153">
    <property type="entry name" value="Mito_carr"/>
    <property type="match status" value="3"/>
</dbReference>
<evidence type="ECO:0000313" key="18">
    <source>
        <dbReference type="Proteomes" id="UP001273209"/>
    </source>
</evidence>
<comment type="similarity">
    <text evidence="3">Belongs to the mitochondrial carrier (TC 2.A.29) family.</text>
</comment>
<keyword evidence="10" id="KW-0106">Calcium</keyword>
<keyword evidence="6 14" id="KW-0812">Transmembrane</keyword>
<dbReference type="AlphaFoldDB" id="A0AAE1LV48"/>
<dbReference type="SUPFAM" id="SSF103506">
    <property type="entry name" value="Mitochondrial carrier"/>
    <property type="match status" value="1"/>
</dbReference>
<evidence type="ECO:0000256" key="8">
    <source>
        <dbReference type="ARBA" id="ARBA00022737"/>
    </source>
</evidence>
<feature type="repeat" description="Solcar" evidence="14">
    <location>
        <begin position="574"/>
        <end position="663"/>
    </location>
</feature>
<evidence type="ECO:0000256" key="7">
    <source>
        <dbReference type="ARBA" id="ARBA00022723"/>
    </source>
</evidence>
<evidence type="ECO:0000256" key="10">
    <source>
        <dbReference type="ARBA" id="ARBA00022837"/>
    </source>
</evidence>
<evidence type="ECO:0000256" key="3">
    <source>
        <dbReference type="ARBA" id="ARBA00006375"/>
    </source>
</evidence>
<feature type="region of interest" description="Disordered" evidence="15">
    <location>
        <begin position="114"/>
        <end position="134"/>
    </location>
</feature>
<feature type="domain" description="EF-hand" evidence="16">
    <location>
        <begin position="227"/>
        <end position="262"/>
    </location>
</feature>
<keyword evidence="9" id="KW-0999">Mitochondrion inner membrane</keyword>